<keyword evidence="1" id="KW-0378">Hydrolase</keyword>
<dbReference type="InterPro" id="IPR036457">
    <property type="entry name" value="PPM-type-like_dom_sf"/>
</dbReference>
<dbReference type="GO" id="GO:0016791">
    <property type="term" value="F:phosphatase activity"/>
    <property type="evidence" value="ECO:0007669"/>
    <property type="project" value="TreeGrafter"/>
</dbReference>
<dbReference type="InterPro" id="IPR001932">
    <property type="entry name" value="PPM-type_phosphatase-like_dom"/>
</dbReference>
<evidence type="ECO:0000313" key="3">
    <source>
        <dbReference type="EMBL" id="PKQ62471.1"/>
    </source>
</evidence>
<keyword evidence="4" id="KW-1185">Reference proteome</keyword>
<protein>
    <recommendedName>
        <fullName evidence="2">PPM-type phosphatase domain-containing protein</fullName>
    </recommendedName>
</protein>
<dbReference type="AlphaFoldDB" id="A0A2N3HWQ2"/>
<dbReference type="Gene3D" id="3.60.40.10">
    <property type="entry name" value="PPM-type phosphatase domain"/>
    <property type="match status" value="1"/>
</dbReference>
<dbReference type="PANTHER" id="PTHR43156:SF2">
    <property type="entry name" value="STAGE II SPORULATION PROTEIN E"/>
    <property type="match status" value="1"/>
</dbReference>
<dbReference type="Pfam" id="PF07228">
    <property type="entry name" value="SpoIIE"/>
    <property type="match status" value="1"/>
</dbReference>
<sequence length="410" mass="46922">MVIKQQSDNSKFKLNLILKITQAINENLSVDELLLQYKQILFDELKIGKIAVYKFSSRWEKLLVSGISKECIDKIKIEKHLCSISEITYISRDLPEVFWSFDFIIPVFHKNSVLAYILIGDIDEEMEGMSPAIRHLSFIQTISNIIIVAMENKRLYKQLLIQEAFKKEMELASKIQNLLIPNQSSLPQNQYISTCGYYQPHFEIGGDYYDFINFNDQELGFCIGDVSGKGIPAALIMSNFQATLRALFRPETPLDKLMVQLNQKVNDNSSSEKFLTFFIGIYNYTTRKLKYVNASHHPPLLYNFESGEITVLKKGCIGLGMLDEIPAITVGEITIDEHSKLLCYTDGLIELERDDQMEIGAQFLTNMFATQKSISDTFKDLIHHIEIGKKNKAVIDDISLFGIEFKTTQM</sequence>
<evidence type="ECO:0000259" key="2">
    <source>
        <dbReference type="SMART" id="SM00331"/>
    </source>
</evidence>
<dbReference type="InterPro" id="IPR052016">
    <property type="entry name" value="Bact_Sigma-Reg"/>
</dbReference>
<proteinExistence type="predicted"/>
<dbReference type="SMART" id="SM00331">
    <property type="entry name" value="PP2C_SIG"/>
    <property type="match status" value="1"/>
</dbReference>
<accession>A0A2N3HWQ2</accession>
<comment type="caution">
    <text evidence="3">The sequence shown here is derived from an EMBL/GenBank/DDBJ whole genome shotgun (WGS) entry which is preliminary data.</text>
</comment>
<dbReference type="PANTHER" id="PTHR43156">
    <property type="entry name" value="STAGE II SPORULATION PROTEIN E-RELATED"/>
    <property type="match status" value="1"/>
</dbReference>
<feature type="domain" description="PPM-type phosphatase" evidence="2">
    <location>
        <begin position="189"/>
        <end position="405"/>
    </location>
</feature>
<name>A0A2N3HWQ2_9BACT</name>
<dbReference type="EMBL" id="MVDD01000008">
    <property type="protein sequence ID" value="PKQ62471.1"/>
    <property type="molecule type" value="Genomic_DNA"/>
</dbReference>
<dbReference type="SUPFAM" id="SSF55781">
    <property type="entry name" value="GAF domain-like"/>
    <property type="match status" value="1"/>
</dbReference>
<evidence type="ECO:0000313" key="4">
    <source>
        <dbReference type="Proteomes" id="UP000233535"/>
    </source>
</evidence>
<dbReference type="Proteomes" id="UP000233535">
    <property type="component" value="Unassembled WGS sequence"/>
</dbReference>
<organism evidence="3 4">
    <name type="scientific">Labilibaculum filiforme</name>
    <dbReference type="NCBI Taxonomy" id="1940526"/>
    <lineage>
        <taxon>Bacteria</taxon>
        <taxon>Pseudomonadati</taxon>
        <taxon>Bacteroidota</taxon>
        <taxon>Bacteroidia</taxon>
        <taxon>Marinilabiliales</taxon>
        <taxon>Marinifilaceae</taxon>
        <taxon>Labilibaculum</taxon>
    </lineage>
</organism>
<reference evidence="3 4" key="1">
    <citation type="journal article" date="2017" name="Front. Microbiol.">
        <title>Labilibaculum manganireducens gen. nov., sp. nov. and Labilibaculum filiforme sp. nov., Novel Bacteroidetes Isolated from Subsurface Sediments of the Baltic Sea.</title>
        <authorList>
            <person name="Vandieken V."/>
            <person name="Marshall I.P."/>
            <person name="Niemann H."/>
            <person name="Engelen B."/>
            <person name="Cypionka H."/>
        </authorList>
    </citation>
    <scope>NUCLEOTIDE SEQUENCE [LARGE SCALE GENOMIC DNA]</scope>
    <source>
        <strain evidence="3 4">59.16B</strain>
    </source>
</reference>
<evidence type="ECO:0000256" key="1">
    <source>
        <dbReference type="ARBA" id="ARBA00022801"/>
    </source>
</evidence>
<gene>
    <name evidence="3" type="ORF">BZG02_12135</name>
</gene>